<dbReference type="InterPro" id="IPR009057">
    <property type="entry name" value="Homeodomain-like_sf"/>
</dbReference>
<dbReference type="AlphaFoldDB" id="A0A5R8WIR6"/>
<keyword evidence="2" id="KW-0238">DNA-binding</keyword>
<dbReference type="PROSITE" id="PS01124">
    <property type="entry name" value="HTH_ARAC_FAMILY_2"/>
    <property type="match status" value="1"/>
</dbReference>
<keyword evidence="3" id="KW-0804">Transcription</keyword>
<keyword evidence="1" id="KW-0805">Transcription regulation</keyword>
<dbReference type="SUPFAM" id="SSF46689">
    <property type="entry name" value="Homeodomain-like"/>
    <property type="match status" value="1"/>
</dbReference>
<name>A0A5R8WIR6_9BACT</name>
<proteinExistence type="predicted"/>
<gene>
    <name evidence="5" type="ORF">FDY95_23315</name>
</gene>
<evidence type="ECO:0000256" key="2">
    <source>
        <dbReference type="ARBA" id="ARBA00023125"/>
    </source>
</evidence>
<dbReference type="Proteomes" id="UP000305517">
    <property type="component" value="Unassembled WGS sequence"/>
</dbReference>
<dbReference type="Pfam" id="PF12833">
    <property type="entry name" value="HTH_18"/>
    <property type="match status" value="1"/>
</dbReference>
<comment type="caution">
    <text evidence="5">The sequence shown here is derived from an EMBL/GenBank/DDBJ whole genome shotgun (WGS) entry which is preliminary data.</text>
</comment>
<sequence>MEMMSPAATRPIAALPAVPPVGATRLQLRGVVCPRCVRLVRNELERMGLQVVNVALGGADVVLSPGTELDAAAVHATLDPLGFELLENPHDQLVEQLKATVLELIHYTPVEQWPVLNYSVYLSERLGRDYHYLSQLFSAREGLTVEKYIIRQKVERAKELLSYQDDSVAEIARKLGYRSAAHLTNQFKQVTGMSPTEFQRLDPEHSHRTGLHEVA</sequence>
<evidence type="ECO:0000259" key="4">
    <source>
        <dbReference type="PROSITE" id="PS01124"/>
    </source>
</evidence>
<dbReference type="EMBL" id="VAJM01000016">
    <property type="protein sequence ID" value="TLM88766.1"/>
    <property type="molecule type" value="Genomic_DNA"/>
</dbReference>
<dbReference type="OrthoDB" id="952277at2"/>
<evidence type="ECO:0000313" key="6">
    <source>
        <dbReference type="Proteomes" id="UP000305517"/>
    </source>
</evidence>
<dbReference type="PANTHER" id="PTHR43280:SF2">
    <property type="entry name" value="HTH-TYPE TRANSCRIPTIONAL REGULATOR EXSA"/>
    <property type="match status" value="1"/>
</dbReference>
<dbReference type="Gene3D" id="3.30.70.100">
    <property type="match status" value="1"/>
</dbReference>
<protein>
    <submittedName>
        <fullName evidence="5">AraC family transcriptional regulator</fullName>
    </submittedName>
</protein>
<evidence type="ECO:0000313" key="5">
    <source>
        <dbReference type="EMBL" id="TLM88766.1"/>
    </source>
</evidence>
<evidence type="ECO:0000256" key="1">
    <source>
        <dbReference type="ARBA" id="ARBA00023015"/>
    </source>
</evidence>
<organism evidence="5 6">
    <name type="scientific">Hymenobacter jeollabukensis</name>
    <dbReference type="NCBI Taxonomy" id="2025313"/>
    <lineage>
        <taxon>Bacteria</taxon>
        <taxon>Pseudomonadati</taxon>
        <taxon>Bacteroidota</taxon>
        <taxon>Cytophagia</taxon>
        <taxon>Cytophagales</taxon>
        <taxon>Hymenobacteraceae</taxon>
        <taxon>Hymenobacter</taxon>
    </lineage>
</organism>
<dbReference type="Gene3D" id="1.10.10.60">
    <property type="entry name" value="Homeodomain-like"/>
    <property type="match status" value="2"/>
</dbReference>
<dbReference type="GO" id="GO:0003700">
    <property type="term" value="F:DNA-binding transcription factor activity"/>
    <property type="evidence" value="ECO:0007669"/>
    <property type="project" value="InterPro"/>
</dbReference>
<reference evidence="5 6" key="1">
    <citation type="submission" date="2019-05" db="EMBL/GenBank/DDBJ databases">
        <title>Hymenobacter edaphi sp. nov., isolated from abandoned arsenic-contaminated farmland soil.</title>
        <authorList>
            <person name="Nie L."/>
        </authorList>
    </citation>
    <scope>NUCLEOTIDE SEQUENCE [LARGE SCALE GENOMIC DNA]</scope>
    <source>
        <strain evidence="5 6">1-3-3-8</strain>
    </source>
</reference>
<evidence type="ECO:0000256" key="3">
    <source>
        <dbReference type="ARBA" id="ARBA00023163"/>
    </source>
</evidence>
<accession>A0A5R8WIR6</accession>
<dbReference type="GO" id="GO:0043565">
    <property type="term" value="F:sequence-specific DNA binding"/>
    <property type="evidence" value="ECO:0007669"/>
    <property type="project" value="InterPro"/>
</dbReference>
<dbReference type="SMART" id="SM00342">
    <property type="entry name" value="HTH_ARAC"/>
    <property type="match status" value="1"/>
</dbReference>
<dbReference type="InterPro" id="IPR018060">
    <property type="entry name" value="HTH_AraC"/>
</dbReference>
<keyword evidence="6" id="KW-1185">Reference proteome</keyword>
<feature type="domain" description="HTH araC/xylS-type" evidence="4">
    <location>
        <begin position="122"/>
        <end position="201"/>
    </location>
</feature>
<dbReference type="PANTHER" id="PTHR43280">
    <property type="entry name" value="ARAC-FAMILY TRANSCRIPTIONAL REGULATOR"/>
    <property type="match status" value="1"/>
</dbReference>
<dbReference type="InterPro" id="IPR018062">
    <property type="entry name" value="HTH_AraC-typ_CS"/>
</dbReference>
<dbReference type="PROSITE" id="PS00041">
    <property type="entry name" value="HTH_ARAC_FAMILY_1"/>
    <property type="match status" value="1"/>
</dbReference>